<gene>
    <name evidence="2" type="ORF">PPRIM_AZ9-3.1.T0520195</name>
</gene>
<reference evidence="2" key="1">
    <citation type="submission" date="2021-01" db="EMBL/GenBank/DDBJ databases">
        <authorList>
            <consortium name="Genoscope - CEA"/>
            <person name="William W."/>
        </authorList>
    </citation>
    <scope>NUCLEOTIDE SEQUENCE</scope>
</reference>
<dbReference type="PROSITE" id="PS50294">
    <property type="entry name" value="WD_REPEATS_REGION"/>
    <property type="match status" value="2"/>
</dbReference>
<keyword evidence="3" id="KW-1185">Reference proteome</keyword>
<dbReference type="Proteomes" id="UP000688137">
    <property type="component" value="Unassembled WGS sequence"/>
</dbReference>
<dbReference type="SMART" id="SM00320">
    <property type="entry name" value="WD40"/>
    <property type="match status" value="3"/>
</dbReference>
<feature type="repeat" description="WD" evidence="1">
    <location>
        <begin position="217"/>
        <end position="258"/>
    </location>
</feature>
<dbReference type="GO" id="GO:0097361">
    <property type="term" value="C:cytosolic [4Fe-4S] assembly targeting complex"/>
    <property type="evidence" value="ECO:0007669"/>
    <property type="project" value="TreeGrafter"/>
</dbReference>
<dbReference type="AlphaFoldDB" id="A0A8S1M3T5"/>
<comment type="caution">
    <text evidence="2">The sequence shown here is derived from an EMBL/GenBank/DDBJ whole genome shotgun (WGS) entry which is preliminary data.</text>
</comment>
<dbReference type="PROSITE" id="PS50082">
    <property type="entry name" value="WD_REPEATS_2"/>
    <property type="match status" value="2"/>
</dbReference>
<name>A0A8S1M3T5_PARPR</name>
<keyword evidence="1" id="KW-0853">WD repeat</keyword>
<evidence type="ECO:0000313" key="3">
    <source>
        <dbReference type="Proteomes" id="UP000688137"/>
    </source>
</evidence>
<dbReference type="Pfam" id="PF00400">
    <property type="entry name" value="WD40"/>
    <property type="match status" value="3"/>
</dbReference>
<proteinExistence type="predicted"/>
<dbReference type="PANTHER" id="PTHR19920:SF0">
    <property type="entry name" value="CYTOSOLIC IRON-SULFUR PROTEIN ASSEMBLY PROTEIN CIAO1-RELATED"/>
    <property type="match status" value="1"/>
</dbReference>
<sequence>MENQNEPQFRCPLKNHSKNIDMFCFDENCKQFRLSCQDCYKAGFHIDHQNYVLWISELNKVVQEQKTEFLSFIQQIEQHINQLNFQFCQFKEVLYFKSNEINSFKLESPQLINQFLSFSLQFQKEKQLILNYVKEINENLKKIIQQFTNNLQLKTINQELKSNKINYQLMEGNQLYENHIAVIALNLDNSIMLAGYQFSQIKVFSFKNQMLSLIQTLNDHKFNVQSLYFMKRSNSFISGSNDKNIIVWNNQNSQQFQIQHILEGHNSGISQLIMNKQEDLIISGSHDGTIKFWKQQKRWNCYQTFSQHQSSIYFISLNESENLLISGSGQDNHISIIQYQAEEQQWILMQTISLEMKGARVQFIGENQFTFQPYKLDKIHLYTKHSLNQYFFKTQEFNVKSSPGFEYPFTEKWIKSKSLLASKNGSVINLIKVTQNGELITEQSIEFKTCSISGTLSDDGMYLFIWDMDSKKIQIRKLEQNKI</sequence>
<dbReference type="GO" id="GO:0016226">
    <property type="term" value="P:iron-sulfur cluster assembly"/>
    <property type="evidence" value="ECO:0007669"/>
    <property type="project" value="TreeGrafter"/>
</dbReference>
<evidence type="ECO:0000313" key="2">
    <source>
        <dbReference type="EMBL" id="CAD8074289.1"/>
    </source>
</evidence>
<dbReference type="PANTHER" id="PTHR19920">
    <property type="entry name" value="WD40 PROTEIN CIAO1"/>
    <property type="match status" value="1"/>
</dbReference>
<evidence type="ECO:0000256" key="1">
    <source>
        <dbReference type="PROSITE-ProRule" id="PRU00221"/>
    </source>
</evidence>
<accession>A0A8S1M3T5</accession>
<dbReference type="InterPro" id="IPR001680">
    <property type="entry name" value="WD40_rpt"/>
</dbReference>
<feature type="repeat" description="WD" evidence="1">
    <location>
        <begin position="262"/>
        <end position="294"/>
    </location>
</feature>
<evidence type="ECO:0008006" key="4">
    <source>
        <dbReference type="Google" id="ProtNLM"/>
    </source>
</evidence>
<organism evidence="2 3">
    <name type="scientific">Paramecium primaurelia</name>
    <dbReference type="NCBI Taxonomy" id="5886"/>
    <lineage>
        <taxon>Eukaryota</taxon>
        <taxon>Sar</taxon>
        <taxon>Alveolata</taxon>
        <taxon>Ciliophora</taxon>
        <taxon>Intramacronucleata</taxon>
        <taxon>Oligohymenophorea</taxon>
        <taxon>Peniculida</taxon>
        <taxon>Parameciidae</taxon>
        <taxon>Paramecium</taxon>
    </lineage>
</organism>
<dbReference type="EMBL" id="CAJJDM010000052">
    <property type="protein sequence ID" value="CAD8074289.1"/>
    <property type="molecule type" value="Genomic_DNA"/>
</dbReference>
<protein>
    <recommendedName>
        <fullName evidence="4">WD40-repeat-containing domain</fullName>
    </recommendedName>
</protein>